<evidence type="ECO:0000256" key="1">
    <source>
        <dbReference type="SAM" id="Phobius"/>
    </source>
</evidence>
<evidence type="ECO:0000313" key="3">
    <source>
        <dbReference type="Proteomes" id="UP001165289"/>
    </source>
</evidence>
<sequence>MGVIDSRGRFVVNIICQAEDFNQIKDDKFLIQSTSLNPDSKTGQTELNYHWRTVATELILENRLKCRISDSVNNLFTQEESKQTHTQQIDSHPQNQDIIGIVRSVGNLLMEVEHMHGILKKIYTFVIGLAFINFVLIVILLRA</sequence>
<dbReference type="Proteomes" id="UP001165289">
    <property type="component" value="Unassembled WGS sequence"/>
</dbReference>
<dbReference type="Gene3D" id="2.60.40.10">
    <property type="entry name" value="Immunoglobulins"/>
    <property type="match status" value="1"/>
</dbReference>
<dbReference type="AlphaFoldDB" id="A0AAV7JL18"/>
<dbReference type="EMBL" id="JAKMXF010000321">
    <property type="protein sequence ID" value="KAI6649503.1"/>
    <property type="molecule type" value="Genomic_DNA"/>
</dbReference>
<reference evidence="2 3" key="1">
    <citation type="journal article" date="2023" name="BMC Biol.">
        <title>The compact genome of the sponge Oopsacas minuta (Hexactinellida) is lacking key metazoan core genes.</title>
        <authorList>
            <person name="Santini S."/>
            <person name="Schenkelaars Q."/>
            <person name="Jourda C."/>
            <person name="Duchesne M."/>
            <person name="Belahbib H."/>
            <person name="Rocher C."/>
            <person name="Selva M."/>
            <person name="Riesgo A."/>
            <person name="Vervoort M."/>
            <person name="Leys S.P."/>
            <person name="Kodjabachian L."/>
            <person name="Le Bivic A."/>
            <person name="Borchiellini C."/>
            <person name="Claverie J.M."/>
            <person name="Renard E."/>
        </authorList>
    </citation>
    <scope>NUCLEOTIDE SEQUENCE [LARGE SCALE GENOMIC DNA]</scope>
    <source>
        <strain evidence="2">SPO-2</strain>
    </source>
</reference>
<proteinExistence type="predicted"/>
<keyword evidence="1" id="KW-0472">Membrane</keyword>
<evidence type="ECO:0000313" key="2">
    <source>
        <dbReference type="EMBL" id="KAI6649503.1"/>
    </source>
</evidence>
<gene>
    <name evidence="2" type="ORF">LOD99_11868</name>
</gene>
<protein>
    <submittedName>
        <fullName evidence="2">Uncharacterized protein</fullName>
    </submittedName>
</protein>
<comment type="caution">
    <text evidence="2">The sequence shown here is derived from an EMBL/GenBank/DDBJ whole genome shotgun (WGS) entry which is preliminary data.</text>
</comment>
<keyword evidence="3" id="KW-1185">Reference proteome</keyword>
<organism evidence="2 3">
    <name type="scientific">Oopsacas minuta</name>
    <dbReference type="NCBI Taxonomy" id="111878"/>
    <lineage>
        <taxon>Eukaryota</taxon>
        <taxon>Metazoa</taxon>
        <taxon>Porifera</taxon>
        <taxon>Hexactinellida</taxon>
        <taxon>Hexasterophora</taxon>
        <taxon>Lyssacinosida</taxon>
        <taxon>Leucopsacidae</taxon>
        <taxon>Oopsacas</taxon>
    </lineage>
</organism>
<keyword evidence="1" id="KW-1133">Transmembrane helix</keyword>
<accession>A0AAV7JL18</accession>
<keyword evidence="1" id="KW-0812">Transmembrane</keyword>
<dbReference type="SUPFAM" id="SSF49354">
    <property type="entry name" value="PapD-like"/>
    <property type="match status" value="1"/>
</dbReference>
<name>A0AAV7JL18_9METZ</name>
<feature type="transmembrane region" description="Helical" evidence="1">
    <location>
        <begin position="122"/>
        <end position="141"/>
    </location>
</feature>
<dbReference type="InterPro" id="IPR013783">
    <property type="entry name" value="Ig-like_fold"/>
</dbReference>
<dbReference type="InterPro" id="IPR008962">
    <property type="entry name" value="PapD-like_sf"/>
</dbReference>